<dbReference type="EMBL" id="FNAT01000002">
    <property type="protein sequence ID" value="SDE33309.1"/>
    <property type="molecule type" value="Genomic_DNA"/>
</dbReference>
<feature type="domain" description="HTH araC/xylS-type" evidence="4">
    <location>
        <begin position="193"/>
        <end position="272"/>
    </location>
</feature>
<dbReference type="InterPro" id="IPR018060">
    <property type="entry name" value="HTH_AraC"/>
</dbReference>
<dbReference type="SUPFAM" id="SSF46689">
    <property type="entry name" value="Homeodomain-like"/>
    <property type="match status" value="1"/>
</dbReference>
<dbReference type="PANTHER" id="PTHR46796">
    <property type="entry name" value="HTH-TYPE TRANSCRIPTIONAL ACTIVATOR RHAS-RELATED"/>
    <property type="match status" value="1"/>
</dbReference>
<dbReference type="AlphaFoldDB" id="A0A1G7C201"/>
<proteinExistence type="predicted"/>
<dbReference type="InterPro" id="IPR009057">
    <property type="entry name" value="Homeodomain-like_sf"/>
</dbReference>
<evidence type="ECO:0000256" key="1">
    <source>
        <dbReference type="ARBA" id="ARBA00023015"/>
    </source>
</evidence>
<name>A0A1G7C201_9RHOB</name>
<dbReference type="InterPro" id="IPR003313">
    <property type="entry name" value="AraC-bd"/>
</dbReference>
<evidence type="ECO:0000256" key="3">
    <source>
        <dbReference type="ARBA" id="ARBA00023163"/>
    </source>
</evidence>
<evidence type="ECO:0000313" key="5">
    <source>
        <dbReference type="EMBL" id="SDE33309.1"/>
    </source>
</evidence>
<dbReference type="Gene3D" id="1.10.10.60">
    <property type="entry name" value="Homeodomain-like"/>
    <property type="match status" value="1"/>
</dbReference>
<dbReference type="STRING" id="521013.SAMN04488567_1323"/>
<sequence length="281" mass="30789">MQSPAITLRHAEILAPGAVAALTRAQLGPQRPVPHGHDFHELLWVQNGRVRHHLPEGREDLAEGDLVFVAPGQVHGLQGRGADALVVSVTLHPDFVAAFGQRHPELAGRYFWSETGPLRLSRDSRQMAEINRAALRLERGRRDALGAEAFLAPLLCGLMEETVTLPEGAPGWLAAACAGARAPAVFRDGAAGFARLAGRAHPHVSRTIRRWLDMSPSDWVNAQRMDYAARRLVSSGDSLAEIAEECGIPNLSHFHKLFRAAHGETPQRYRRARQRDVVQPG</sequence>
<dbReference type="GO" id="GO:0003700">
    <property type="term" value="F:DNA-binding transcription factor activity"/>
    <property type="evidence" value="ECO:0007669"/>
    <property type="project" value="InterPro"/>
</dbReference>
<dbReference type="InterPro" id="IPR011051">
    <property type="entry name" value="RmlC_Cupin_sf"/>
</dbReference>
<keyword evidence="1" id="KW-0805">Transcription regulation</keyword>
<dbReference type="RefSeq" id="WP_090110371.1">
    <property type="nucleotide sequence ID" value="NZ_FNAT01000002.1"/>
</dbReference>
<dbReference type="InterPro" id="IPR050204">
    <property type="entry name" value="AraC_XylS_family_regulators"/>
</dbReference>
<dbReference type="Pfam" id="PF02311">
    <property type="entry name" value="AraC_binding"/>
    <property type="match status" value="1"/>
</dbReference>
<dbReference type="Proteomes" id="UP000198922">
    <property type="component" value="Unassembled WGS sequence"/>
</dbReference>
<evidence type="ECO:0000256" key="2">
    <source>
        <dbReference type="ARBA" id="ARBA00023125"/>
    </source>
</evidence>
<dbReference type="PANTHER" id="PTHR46796:SF12">
    <property type="entry name" value="HTH-TYPE DNA-BINDING TRANSCRIPTIONAL ACTIVATOR EUTR"/>
    <property type="match status" value="1"/>
</dbReference>
<dbReference type="SMART" id="SM00342">
    <property type="entry name" value="HTH_ARAC"/>
    <property type="match status" value="1"/>
</dbReference>
<dbReference type="GO" id="GO:0043565">
    <property type="term" value="F:sequence-specific DNA binding"/>
    <property type="evidence" value="ECO:0007669"/>
    <property type="project" value="InterPro"/>
</dbReference>
<dbReference type="InterPro" id="IPR018062">
    <property type="entry name" value="HTH_AraC-typ_CS"/>
</dbReference>
<keyword evidence="6" id="KW-1185">Reference proteome</keyword>
<dbReference type="SUPFAM" id="SSF51182">
    <property type="entry name" value="RmlC-like cupins"/>
    <property type="match status" value="1"/>
</dbReference>
<gene>
    <name evidence="5" type="ORF">SAMN04488567_1323</name>
</gene>
<dbReference type="Pfam" id="PF12833">
    <property type="entry name" value="HTH_18"/>
    <property type="match status" value="1"/>
</dbReference>
<keyword evidence="2" id="KW-0238">DNA-binding</keyword>
<evidence type="ECO:0000313" key="6">
    <source>
        <dbReference type="Proteomes" id="UP000198922"/>
    </source>
</evidence>
<reference evidence="6" key="1">
    <citation type="submission" date="2016-10" db="EMBL/GenBank/DDBJ databases">
        <authorList>
            <person name="Varghese N."/>
            <person name="Submissions S."/>
        </authorList>
    </citation>
    <scope>NUCLEOTIDE SEQUENCE [LARGE SCALE GENOMIC DNA]</scope>
    <source>
        <strain evidence="6">DSM 21424</strain>
    </source>
</reference>
<dbReference type="Gene3D" id="2.60.120.10">
    <property type="entry name" value="Jelly Rolls"/>
    <property type="match status" value="1"/>
</dbReference>
<protein>
    <submittedName>
        <fullName evidence="5">Transcriptional regulator, AraC family</fullName>
    </submittedName>
</protein>
<dbReference type="OrthoDB" id="252470at2"/>
<organism evidence="5 6">
    <name type="scientific">Limimaricola pyoseonensis</name>
    <dbReference type="NCBI Taxonomy" id="521013"/>
    <lineage>
        <taxon>Bacteria</taxon>
        <taxon>Pseudomonadati</taxon>
        <taxon>Pseudomonadota</taxon>
        <taxon>Alphaproteobacteria</taxon>
        <taxon>Rhodobacterales</taxon>
        <taxon>Paracoccaceae</taxon>
        <taxon>Limimaricola</taxon>
    </lineage>
</organism>
<keyword evidence="3" id="KW-0804">Transcription</keyword>
<accession>A0A1G7C201</accession>
<dbReference type="InterPro" id="IPR014710">
    <property type="entry name" value="RmlC-like_jellyroll"/>
</dbReference>
<evidence type="ECO:0000259" key="4">
    <source>
        <dbReference type="PROSITE" id="PS01124"/>
    </source>
</evidence>
<dbReference type="PROSITE" id="PS01124">
    <property type="entry name" value="HTH_ARAC_FAMILY_2"/>
    <property type="match status" value="1"/>
</dbReference>
<dbReference type="PROSITE" id="PS00041">
    <property type="entry name" value="HTH_ARAC_FAMILY_1"/>
    <property type="match status" value="1"/>
</dbReference>